<evidence type="ECO:0000313" key="7">
    <source>
        <dbReference type="EMBL" id="PFH03555.1"/>
    </source>
</evidence>
<keyword evidence="4" id="KW-0812">Transmembrane</keyword>
<dbReference type="InterPro" id="IPR051310">
    <property type="entry name" value="MCP_chemotaxis"/>
</dbReference>
<dbReference type="Pfam" id="PF00015">
    <property type="entry name" value="MCPsignal"/>
    <property type="match status" value="1"/>
</dbReference>
<keyword evidence="4" id="KW-0472">Membrane</keyword>
<dbReference type="GO" id="GO:0005886">
    <property type="term" value="C:plasma membrane"/>
    <property type="evidence" value="ECO:0007669"/>
    <property type="project" value="TreeGrafter"/>
</dbReference>
<dbReference type="Gene3D" id="6.10.340.10">
    <property type="match status" value="1"/>
</dbReference>
<dbReference type="AlphaFoldDB" id="A0AB36TK96"/>
<keyword evidence="1" id="KW-0145">Chemotaxis</keyword>
<accession>A0AB36TK96</accession>
<dbReference type="PROSITE" id="PS50885">
    <property type="entry name" value="HAMP"/>
    <property type="match status" value="1"/>
</dbReference>
<dbReference type="Pfam" id="PF12729">
    <property type="entry name" value="4HB_MCP_1"/>
    <property type="match status" value="1"/>
</dbReference>
<dbReference type="RefSeq" id="WP_003517776.1">
    <property type="nucleotide sequence ID" value="NZ_CP013828.1"/>
</dbReference>
<dbReference type="InterPro" id="IPR004089">
    <property type="entry name" value="MCPsignal_dom"/>
</dbReference>
<evidence type="ECO:0000256" key="2">
    <source>
        <dbReference type="ARBA" id="ARBA00029447"/>
    </source>
</evidence>
<dbReference type="GO" id="GO:0004888">
    <property type="term" value="F:transmembrane signaling receptor activity"/>
    <property type="evidence" value="ECO:0007669"/>
    <property type="project" value="InterPro"/>
</dbReference>
<dbReference type="PROSITE" id="PS50111">
    <property type="entry name" value="CHEMOTAXIS_TRANSDUC_2"/>
    <property type="match status" value="1"/>
</dbReference>
<dbReference type="FunFam" id="1.10.287.950:FF:000001">
    <property type="entry name" value="Methyl-accepting chemotaxis sensory transducer"/>
    <property type="match status" value="1"/>
</dbReference>
<dbReference type="InterPro" id="IPR003660">
    <property type="entry name" value="HAMP_dom"/>
</dbReference>
<feature type="transmembrane region" description="Helical" evidence="4">
    <location>
        <begin position="12"/>
        <end position="33"/>
    </location>
</feature>
<dbReference type="InterPro" id="IPR004090">
    <property type="entry name" value="Chemotax_Me-accpt_rcpt"/>
</dbReference>
<dbReference type="InterPro" id="IPR024478">
    <property type="entry name" value="HlyB_4HB_MCP"/>
</dbReference>
<dbReference type="CDD" id="cd06225">
    <property type="entry name" value="HAMP"/>
    <property type="match status" value="1"/>
</dbReference>
<keyword evidence="3" id="KW-0807">Transducer</keyword>
<dbReference type="SMART" id="SM00283">
    <property type="entry name" value="MA"/>
    <property type="match status" value="1"/>
</dbReference>
<dbReference type="PANTHER" id="PTHR43531:SF11">
    <property type="entry name" value="METHYL-ACCEPTING CHEMOTAXIS PROTEIN 3"/>
    <property type="match status" value="1"/>
</dbReference>
<dbReference type="PROSITE" id="PS51257">
    <property type="entry name" value="PROKAR_LIPOPROTEIN"/>
    <property type="match status" value="1"/>
</dbReference>
<dbReference type="PRINTS" id="PR00260">
    <property type="entry name" value="CHEMTRNSDUCR"/>
</dbReference>
<protein>
    <submittedName>
        <fullName evidence="7">Methyl-accepting chemotaxis sensory transducer</fullName>
    </submittedName>
</protein>
<dbReference type="GO" id="GO:0006935">
    <property type="term" value="P:chemotaxis"/>
    <property type="evidence" value="ECO:0007669"/>
    <property type="project" value="UniProtKB-KW"/>
</dbReference>
<dbReference type="PANTHER" id="PTHR43531">
    <property type="entry name" value="PROTEIN ICFG"/>
    <property type="match status" value="1"/>
</dbReference>
<comment type="caution">
    <text evidence="7">The sequence shown here is derived from an EMBL/GenBank/DDBJ whole genome shotgun (WGS) entry which is preliminary data.</text>
</comment>
<dbReference type="Pfam" id="PF00672">
    <property type="entry name" value="HAMP"/>
    <property type="match status" value="1"/>
</dbReference>
<evidence type="ECO:0000259" key="5">
    <source>
        <dbReference type="PROSITE" id="PS50111"/>
    </source>
</evidence>
<evidence type="ECO:0000313" key="8">
    <source>
        <dbReference type="Proteomes" id="UP000223596"/>
    </source>
</evidence>
<dbReference type="SUPFAM" id="SSF58104">
    <property type="entry name" value="Methyl-accepting chemotaxis protein (MCP) signaling domain"/>
    <property type="match status" value="1"/>
</dbReference>
<sequence>MFKSFNNLRIGVRIIIGFFIIVAIACIIGVVGIQNLKNVQDSYALDYESTVDALEYVERISSHFQQIRVNVFGFALSYDSDEKREYYTERIAEHINTVDESINGYREILSKYDASEVETEMKLLDNIQAALNEFGVLRNKMMNDLQTGLISREEFVSSFSKGGEAHNLASNVDNAIQELIDYNIDYAANQISKNKKQADNSIGLMVMVIAVGAVFALVLGLIISNGISKPITKVVAAAGKLAEGDMDITFDINSKDETGKLVDAFRNLVESTKKQAFIVEKIADGDLTVDVPIRSQKDLLGQKLSEMVHNINNLIMNIASAAEQVSAGARQISDSSMALSQGATEQASSIEELSASIEEVASKTKINADNANQANDLAEKAKTFALTGNDHMQEMLKAMDEINESSNNINKIIKVIDDIAFQTNILALNAAVEAARAGQHGKGFAVVAEEVRTLAGRSANAAKETTALIEDSIKKVEVGAKIAKETAEALEKIVSGVESVSNLVSDINEASNEQATAIAHINQGITQVSQVVQKNSATSEESAAASEELSSQAERLKQLVEKFRLKKTSVTMDSYGELNPEIIDILGQMSKNKNKEKEAEIVLN</sequence>
<proteinExistence type="inferred from homology"/>
<dbReference type="EMBL" id="PDBW01000001">
    <property type="protein sequence ID" value="PFH03555.1"/>
    <property type="molecule type" value="Genomic_DNA"/>
</dbReference>
<evidence type="ECO:0000256" key="3">
    <source>
        <dbReference type="PROSITE-ProRule" id="PRU00284"/>
    </source>
</evidence>
<feature type="domain" description="Methyl-accepting transducer" evidence="5">
    <location>
        <begin position="321"/>
        <end position="550"/>
    </location>
</feature>
<evidence type="ECO:0000256" key="4">
    <source>
        <dbReference type="SAM" id="Phobius"/>
    </source>
</evidence>
<feature type="transmembrane region" description="Helical" evidence="4">
    <location>
        <begin position="202"/>
        <end position="223"/>
    </location>
</feature>
<dbReference type="Gene3D" id="1.10.287.950">
    <property type="entry name" value="Methyl-accepting chemotaxis protein"/>
    <property type="match status" value="1"/>
</dbReference>
<feature type="domain" description="HAMP" evidence="6">
    <location>
        <begin position="225"/>
        <end position="277"/>
    </location>
</feature>
<reference evidence="7 8" key="1">
    <citation type="submission" date="2017-09" db="EMBL/GenBank/DDBJ databases">
        <title>Evaluation of Pacific Biosciences Sequencing Technology to Finishing C. thermocellum Genome Sequences.</title>
        <authorList>
            <person name="Brown S."/>
        </authorList>
    </citation>
    <scope>NUCLEOTIDE SEQUENCE [LARGE SCALE GENOMIC DNA]</scope>
    <source>
        <strain evidence="7 8">AD2</strain>
    </source>
</reference>
<dbReference type="SMART" id="SM00304">
    <property type="entry name" value="HAMP"/>
    <property type="match status" value="1"/>
</dbReference>
<name>A0AB36TK96_ACETH</name>
<dbReference type="Proteomes" id="UP000223596">
    <property type="component" value="Unassembled WGS sequence"/>
</dbReference>
<organism evidence="7 8">
    <name type="scientific">Acetivibrio thermocellus AD2</name>
    <dbReference type="NCBI Taxonomy" id="1138384"/>
    <lineage>
        <taxon>Bacteria</taxon>
        <taxon>Bacillati</taxon>
        <taxon>Bacillota</taxon>
        <taxon>Clostridia</taxon>
        <taxon>Eubacteriales</taxon>
        <taxon>Oscillospiraceae</taxon>
        <taxon>Acetivibrio</taxon>
    </lineage>
</organism>
<dbReference type="GO" id="GO:0007165">
    <property type="term" value="P:signal transduction"/>
    <property type="evidence" value="ECO:0007669"/>
    <property type="project" value="UniProtKB-KW"/>
</dbReference>
<keyword evidence="4" id="KW-1133">Transmembrane helix</keyword>
<dbReference type="CDD" id="cd11386">
    <property type="entry name" value="MCP_signal"/>
    <property type="match status" value="1"/>
</dbReference>
<gene>
    <name evidence="7" type="ORF">M972_112366</name>
</gene>
<comment type="similarity">
    <text evidence="2">Belongs to the methyl-accepting chemotaxis (MCP) protein family.</text>
</comment>
<evidence type="ECO:0000259" key="6">
    <source>
        <dbReference type="PROSITE" id="PS50885"/>
    </source>
</evidence>
<evidence type="ECO:0000256" key="1">
    <source>
        <dbReference type="ARBA" id="ARBA00022500"/>
    </source>
</evidence>